<proteinExistence type="predicted"/>
<sequence length="232" mass="26623">MDWTNDLLYQRPELFTSKKQKLYNNPALSDVIVQFGEYRLYGHKAILANGGSVWFEKALLGNFSEAKQDILDLGEEDDPDAVCAMIKDLYGDNYFEQVPVDRAEHFDNYLTVYTIGDKYDPATLRQQALNKLLRSIGSELSYRDILVPVIHFIQKTLGPSAIVFGDKAIQTGVCHLVSKYVYNLWNNKTFAALLIKGDMLDEKYGERFRAATLENMCERRFDNRMRGQVTLP</sequence>
<dbReference type="InterPro" id="IPR000210">
    <property type="entry name" value="BTB/POZ_dom"/>
</dbReference>
<reference evidence="2" key="1">
    <citation type="submission" date="2018-10" db="EMBL/GenBank/DDBJ databases">
        <title>Fifty Aureobasidium pullulans genomes reveal a recombining polyextremotolerant generalist.</title>
        <authorList>
            <person name="Gostincar C."/>
            <person name="Turk M."/>
            <person name="Zajc J."/>
            <person name="Gunde-Cimerman N."/>
        </authorList>
    </citation>
    <scope>NUCLEOTIDE SEQUENCE [LARGE SCALE GENOMIC DNA]</scope>
    <source>
        <strain evidence="2">EXF-10085</strain>
    </source>
</reference>
<accession>A0A4S9BZU2</accession>
<evidence type="ECO:0000313" key="2">
    <source>
        <dbReference type="EMBL" id="THW99615.1"/>
    </source>
</evidence>
<name>A0A4S9BZU2_AURPU</name>
<evidence type="ECO:0000259" key="1">
    <source>
        <dbReference type="PROSITE" id="PS50097"/>
    </source>
</evidence>
<dbReference type="SUPFAM" id="SSF54695">
    <property type="entry name" value="POZ domain"/>
    <property type="match status" value="1"/>
</dbReference>
<feature type="domain" description="BTB" evidence="1">
    <location>
        <begin position="29"/>
        <end position="90"/>
    </location>
</feature>
<dbReference type="Gene3D" id="3.30.710.10">
    <property type="entry name" value="Potassium Channel Kv1.1, Chain A"/>
    <property type="match status" value="1"/>
</dbReference>
<dbReference type="PANTHER" id="PTHR47843">
    <property type="entry name" value="BTB DOMAIN-CONTAINING PROTEIN-RELATED"/>
    <property type="match status" value="1"/>
</dbReference>
<dbReference type="EMBL" id="QZAS01000072">
    <property type="protein sequence ID" value="THW99615.1"/>
    <property type="molecule type" value="Genomic_DNA"/>
</dbReference>
<dbReference type="AlphaFoldDB" id="A0A4S9BZU2"/>
<gene>
    <name evidence="2" type="ORF">D6D13_10039</name>
</gene>
<dbReference type="PANTHER" id="PTHR47843:SF5">
    <property type="entry name" value="BTB_POZ DOMAIN PROTEIN"/>
    <property type="match status" value="1"/>
</dbReference>
<protein>
    <recommendedName>
        <fullName evidence="1">BTB domain-containing protein</fullName>
    </recommendedName>
</protein>
<organism evidence="2">
    <name type="scientific">Aureobasidium pullulans</name>
    <name type="common">Black yeast</name>
    <name type="synonym">Pullularia pullulans</name>
    <dbReference type="NCBI Taxonomy" id="5580"/>
    <lineage>
        <taxon>Eukaryota</taxon>
        <taxon>Fungi</taxon>
        <taxon>Dikarya</taxon>
        <taxon>Ascomycota</taxon>
        <taxon>Pezizomycotina</taxon>
        <taxon>Dothideomycetes</taxon>
        <taxon>Dothideomycetidae</taxon>
        <taxon>Dothideales</taxon>
        <taxon>Saccotheciaceae</taxon>
        <taxon>Aureobasidium</taxon>
    </lineage>
</organism>
<dbReference type="InterPro" id="IPR011333">
    <property type="entry name" value="SKP1/BTB/POZ_sf"/>
</dbReference>
<dbReference type="PROSITE" id="PS50097">
    <property type="entry name" value="BTB"/>
    <property type="match status" value="1"/>
</dbReference>
<comment type="caution">
    <text evidence="2">The sequence shown here is derived from an EMBL/GenBank/DDBJ whole genome shotgun (WGS) entry which is preliminary data.</text>
</comment>
<dbReference type="CDD" id="cd18186">
    <property type="entry name" value="BTB_POZ_ZBTB_KLHL-like"/>
    <property type="match status" value="1"/>
</dbReference>